<evidence type="ECO:0000313" key="2">
    <source>
        <dbReference type="Proteomes" id="UP000473658"/>
    </source>
</evidence>
<accession>A0AA88JU28</accession>
<sequence length="63" mass="6900">MSPVHDYLSALKERRRKLVIQAAECGELAAILKDLATVQLAITAFEAVAYEKDAAHHFDAAMS</sequence>
<evidence type="ECO:0000313" key="1">
    <source>
        <dbReference type="EMBL" id="KAA3504384.1"/>
    </source>
</evidence>
<gene>
    <name evidence="1" type="ORF">DXM27_03875</name>
</gene>
<reference evidence="1 2" key="1">
    <citation type="submission" date="2018-08" db="EMBL/GenBank/DDBJ databases">
        <title>Crown Gall in kiwifruit.</title>
        <authorList>
            <person name="Visnovsky S.B."/>
            <person name="Pitman A.R."/>
        </authorList>
    </citation>
    <scope>NUCLEOTIDE SEQUENCE [LARGE SCALE GENOMIC DNA]</scope>
    <source>
        <strain evidence="1 2">SBV_302_78_2</strain>
    </source>
</reference>
<proteinExistence type="predicted"/>
<dbReference type="Proteomes" id="UP000473658">
    <property type="component" value="Unassembled WGS sequence"/>
</dbReference>
<organism evidence="1 2">
    <name type="scientific">Rhizobium rhizogenes</name>
    <name type="common">Agrobacterium rhizogenes</name>
    <dbReference type="NCBI Taxonomy" id="359"/>
    <lineage>
        <taxon>Bacteria</taxon>
        <taxon>Pseudomonadati</taxon>
        <taxon>Pseudomonadota</taxon>
        <taxon>Alphaproteobacteria</taxon>
        <taxon>Hyphomicrobiales</taxon>
        <taxon>Rhizobiaceae</taxon>
        <taxon>Rhizobium/Agrobacterium group</taxon>
        <taxon>Rhizobium</taxon>
    </lineage>
</organism>
<protein>
    <submittedName>
        <fullName evidence="1">Uncharacterized protein</fullName>
    </submittedName>
</protein>
<comment type="caution">
    <text evidence="1">The sequence shown here is derived from an EMBL/GenBank/DDBJ whole genome shotgun (WGS) entry which is preliminary data.</text>
</comment>
<dbReference type="AlphaFoldDB" id="A0AA88JU28"/>
<dbReference type="EMBL" id="QRFF01000001">
    <property type="protein sequence ID" value="KAA3504384.1"/>
    <property type="molecule type" value="Genomic_DNA"/>
</dbReference>
<name>A0AA88JU28_RHIRH</name>